<gene>
    <name evidence="2" type="ORF">SAMN04487947_1650</name>
</gene>
<dbReference type="Proteomes" id="UP000198531">
    <property type="component" value="Unassembled WGS sequence"/>
</dbReference>
<keyword evidence="1" id="KW-0812">Transmembrane</keyword>
<evidence type="ECO:0000313" key="2">
    <source>
        <dbReference type="EMBL" id="SFR45656.1"/>
    </source>
</evidence>
<name>A0A1I6GU56_9EURY</name>
<keyword evidence="3" id="KW-1185">Reference proteome</keyword>
<proteinExistence type="predicted"/>
<accession>A0A1I6GU56</accession>
<feature type="transmembrane region" description="Helical" evidence="1">
    <location>
        <begin position="61"/>
        <end position="82"/>
    </location>
</feature>
<evidence type="ECO:0000313" key="3">
    <source>
        <dbReference type="Proteomes" id="UP000198531"/>
    </source>
</evidence>
<dbReference type="AlphaFoldDB" id="A0A1I6GU56"/>
<dbReference type="RefSeq" id="WP_089806305.1">
    <property type="nucleotide sequence ID" value="NZ_FOYT01000001.1"/>
</dbReference>
<reference evidence="3" key="1">
    <citation type="submission" date="2016-10" db="EMBL/GenBank/DDBJ databases">
        <authorList>
            <person name="Varghese N."/>
            <person name="Submissions S."/>
        </authorList>
    </citation>
    <scope>NUCLEOTIDE SEQUENCE [LARGE SCALE GENOMIC DNA]</scope>
    <source>
        <strain evidence="3">CGMCC 1.7736</strain>
    </source>
</reference>
<dbReference type="STRING" id="553469.SAMN04487947_1650"/>
<protein>
    <submittedName>
        <fullName evidence="2">Uncharacterized protein</fullName>
    </submittedName>
</protein>
<keyword evidence="1" id="KW-1133">Transmembrane helix</keyword>
<evidence type="ECO:0000256" key="1">
    <source>
        <dbReference type="SAM" id="Phobius"/>
    </source>
</evidence>
<keyword evidence="1" id="KW-0472">Membrane</keyword>
<sequence>MRRLAVLGALLGGTALVVALSGPSTAAGDPASMAELAESVRGLQQTVVAARGLESKPLRPVVTGLGVGLGLGLCTGAAGAYVRRVRG</sequence>
<organism evidence="2 3">
    <name type="scientific">Halogeometricum rufum</name>
    <dbReference type="NCBI Taxonomy" id="553469"/>
    <lineage>
        <taxon>Archaea</taxon>
        <taxon>Methanobacteriati</taxon>
        <taxon>Methanobacteriota</taxon>
        <taxon>Stenosarchaea group</taxon>
        <taxon>Halobacteria</taxon>
        <taxon>Halobacteriales</taxon>
        <taxon>Haloferacaceae</taxon>
        <taxon>Halogeometricum</taxon>
    </lineage>
</organism>
<dbReference type="EMBL" id="FOYT01000001">
    <property type="protein sequence ID" value="SFR45656.1"/>
    <property type="molecule type" value="Genomic_DNA"/>
</dbReference>